<dbReference type="GeneID" id="111132794"/>
<dbReference type="InterPro" id="IPR018378">
    <property type="entry name" value="C-type_lectin_CS"/>
</dbReference>
<dbReference type="SUPFAM" id="SSF56436">
    <property type="entry name" value="C-type lectin-like"/>
    <property type="match status" value="12"/>
</dbReference>
<dbReference type="CDD" id="cd00037">
    <property type="entry name" value="CLECT"/>
    <property type="match status" value="11"/>
</dbReference>
<feature type="domain" description="C-type lectin" evidence="5">
    <location>
        <begin position="1202"/>
        <end position="1322"/>
    </location>
</feature>
<dbReference type="PROSITE" id="PS00615">
    <property type="entry name" value="C_TYPE_LECTIN_1"/>
    <property type="match status" value="7"/>
</dbReference>
<evidence type="ECO:0000313" key="7">
    <source>
        <dbReference type="RefSeq" id="XP_022336327.1"/>
    </source>
</evidence>
<feature type="domain" description="C-type lectin" evidence="5">
    <location>
        <begin position="1648"/>
        <end position="1776"/>
    </location>
</feature>
<dbReference type="InterPro" id="IPR016187">
    <property type="entry name" value="CTDL_fold"/>
</dbReference>
<dbReference type="PROSITE" id="PS50041">
    <property type="entry name" value="C_TYPE_LECTIN_2"/>
    <property type="match status" value="12"/>
</dbReference>
<keyword evidence="1" id="KW-1015">Disulfide bond</keyword>
<dbReference type="Pfam" id="PF00059">
    <property type="entry name" value="Lectin_C"/>
    <property type="match status" value="12"/>
</dbReference>
<feature type="domain" description="C-type lectin" evidence="5">
    <location>
        <begin position="39"/>
        <end position="161"/>
    </location>
</feature>
<dbReference type="Gene3D" id="3.10.100.10">
    <property type="entry name" value="Mannose-Binding Protein A, subunit A"/>
    <property type="match status" value="12"/>
</dbReference>
<dbReference type="OrthoDB" id="6285323at2759"/>
<keyword evidence="3" id="KW-1133">Transmembrane helix</keyword>
<evidence type="ECO:0000256" key="2">
    <source>
        <dbReference type="SAM" id="MobiDB-lite"/>
    </source>
</evidence>
<sequence length="1923" mass="215174">MMHFKPGSKHLFALSVFVFQYLTFVSSTNQNCPLYWTSYGNVCYRLRWVNLKSWVEAKAWCTAQGGDLLKLENAAEKTFITNAIRNTRQHQHLSSTLNWWTGMNNRNPQSQAWVWGDKSPVSQTIINSASLHQSTTDHCVYISEAGMKNLACWQKAAYICERPRGIPLTCDATSGWQQFNNYCYKVQQNDLQTWQGAVQMCSKSGGDLVEIDNDQDQMAVHDFARNTHRPVWTALHSVQKGSTNTWQWLNGTVLTFNPSLQYWANGHPPVLRSNAMNNTCVWMNNNQQDYHKAWSTDNCNVRKGYVCKRPEGVCMPGWVPHQKLCFLFNIRFKYNWFQANNFCKATGGNLVSFYGNTFTQFINSYLDELQTAGIDSFWIGLTDNNQTGAWKWTNGGNIAHYQHWPGNHAARNTPNRQDCSYIYTTDSAGYWRTTTNCVTQKAFVCQIPMGKQVRPVTTPRPQYKCGGHWVLYQGNCYQFNDTKMTWRNARKACQGAGADLVTINSADVQSYILRQSHGNEYWIGLNDITRENSWQWLDGTSGSKFFNWNAHEPNNLNAENCVEMNFMNRQGKWNDRRCSTLVKFICQKPASNAQLPVTVSTTPAMPISVRCGLNWEEDPNSNNCYQFFDKQVDWNDAREICQSNGGDLASIESRVEQFYVSAKIRNMNSVAMWIGVNDLGAEGRFVWTDGSPVAYLHWGNGEPNNYRGNEDCGAIFTTTSFWNDYPCSNRNGFICKKQSNVRTTTTPQPPVVTKPGYVMGCQPGDKPFQGNCYRLWQQRLNWNAAKTRCHTMGATLASINSREEQNYVMTLIPKYGYGYWIGLNDLANQMTFFWSDGNPVAYTNWAAREPNNYGKRNEDCVLMLRTSGQWNDAICQNPADGFVCKRPMTWMSATPQPHTVGCTYPAVGYGSYCYRFVYQSKTWQDSQKTCVNAFHGTLAAIPDRFVEAFLSAYMSYQTDNYWVGLSDTQTAGTYKWISGVPVTYSNWVQAHTGNEVSSCVSLTHTHPKGLWQNLNCTDQHHFICQFPRQGYTTPLITTPAPTIPCPPTFSSYQSNCYKAVSLNDVTQWLGFDQARDYCRGLGGDLVSIHSDGENTFVKNLISGSPVDVWIGLNDKQVERGHRWTDGSATDYTKWNRGEPNDGQGREDCVAMLRGYSGVWNDISCFFSKPFVCKVAKGIQLLTTAVAPTAATSTACGSGWVLYNQNCYFVGNGSSLLTWFDARSLCNQMGAELASIHGADENNMLVGQYTKTKRPSDYWIGLNDIEYSNKFVWTDGSLLDFIQWGTNEPNDAIGGENCVTMPYWSSGSWNDDNCNMKKNYICKRPVSGSTKPINQGTTKFIPAGCPNSNFKPVPYTNRCYYIVHSKVNWTAAASACKAAYPGASLATISNNHEQQFLTSMLYDQDPKLTLWIGLNDLRASRKFTWADNSPLTYTNWFRGEPNNSPDGSNMHWNSERCVEMYASSYGAGQWNDKQCGALRNFVCQQHRQAGVQVTSIQGACPDSWAAFGASCYRYFPPNAAAQNWTVAQQVCQDNGAQLVEISSVYEDGFVQSLVGNVAPNGYWIGLADTKSSGTYTWIQAGWPVTYTNWGSGEPTKRTGEGCVAITNSQWNDTLCNQQLGFVCQINHNTPPPTPPPSLVSCDGAAPIAVGESCYYISGLDTKTWPEASYMCETMGMELASFQSLAEMTVVLQKFQNYQPQPGEQAPLFPENIWIGMTKGFSDGFQWKDGSPVSFLNWNKGEPSDAMNSTQEECVEMYTDNGKWNDVTCFTKRRYTCKQAAQMSTTTFKITTGNLPPGTPGNPIFFPTGTTPFPTNRYTPSKQTLPVITQPQAVGSVTAAPQQQAPPSNDPLSTGGLVGILLAVIIILGLFGFGIIYLKRQQSPPPSSGVGGFENAMYSSAAGSVNIKNSGGNVNGGYNTNEEEA</sequence>
<feature type="domain" description="C-type lectin" evidence="5">
    <location>
        <begin position="909"/>
        <end position="1025"/>
    </location>
</feature>
<organism evidence="6 7">
    <name type="scientific">Crassostrea virginica</name>
    <name type="common">Eastern oyster</name>
    <dbReference type="NCBI Taxonomy" id="6565"/>
    <lineage>
        <taxon>Eukaryota</taxon>
        <taxon>Metazoa</taxon>
        <taxon>Spiralia</taxon>
        <taxon>Lophotrochozoa</taxon>
        <taxon>Mollusca</taxon>
        <taxon>Bivalvia</taxon>
        <taxon>Autobranchia</taxon>
        <taxon>Pteriomorphia</taxon>
        <taxon>Ostreida</taxon>
        <taxon>Ostreoidea</taxon>
        <taxon>Ostreidae</taxon>
        <taxon>Crassostrea</taxon>
    </lineage>
</organism>
<reference evidence="7" key="2">
    <citation type="submission" date="2025-08" db="UniProtKB">
        <authorList>
            <consortium name="RefSeq"/>
        </authorList>
    </citation>
    <scope>IDENTIFICATION</scope>
    <source>
        <tissue evidence="7">Whole sample</tissue>
    </source>
</reference>
<evidence type="ECO:0000313" key="6">
    <source>
        <dbReference type="Proteomes" id="UP000694844"/>
    </source>
</evidence>
<keyword evidence="3" id="KW-0472">Membrane</keyword>
<keyword evidence="3" id="KW-0812">Transmembrane</keyword>
<gene>
    <name evidence="7" type="primary">LOC111132794</name>
</gene>
<feature type="domain" description="C-type lectin" evidence="5">
    <location>
        <begin position="1354"/>
        <end position="1483"/>
    </location>
</feature>
<feature type="domain" description="C-type lectin" evidence="5">
    <location>
        <begin position="1052"/>
        <end position="1173"/>
    </location>
</feature>
<dbReference type="InterPro" id="IPR001304">
    <property type="entry name" value="C-type_lectin-like"/>
</dbReference>
<dbReference type="KEGG" id="cvn:111132794"/>
<dbReference type="RefSeq" id="XP_022336327.1">
    <property type="nucleotide sequence ID" value="XM_022480619.1"/>
</dbReference>
<feature type="domain" description="C-type lectin" evidence="5">
    <location>
        <begin position="620"/>
        <end position="736"/>
    </location>
</feature>
<dbReference type="Proteomes" id="UP000694844">
    <property type="component" value="Chromosome 1"/>
</dbReference>
<keyword evidence="6" id="KW-1185">Reference proteome</keyword>
<evidence type="ECO:0000256" key="4">
    <source>
        <dbReference type="SAM" id="SignalP"/>
    </source>
</evidence>
<proteinExistence type="predicted"/>
<evidence type="ECO:0000256" key="3">
    <source>
        <dbReference type="SAM" id="Phobius"/>
    </source>
</evidence>
<accession>A0A8B8E6S8</accession>
<protein>
    <submittedName>
        <fullName evidence="7">Macrophage mannose receptor 1-like isoform X1</fullName>
    </submittedName>
</protein>
<feature type="domain" description="C-type lectin" evidence="5">
    <location>
        <begin position="768"/>
        <end position="876"/>
    </location>
</feature>
<dbReference type="SMART" id="SM00034">
    <property type="entry name" value="CLECT"/>
    <property type="match status" value="12"/>
</dbReference>
<feature type="domain" description="C-type lectin" evidence="5">
    <location>
        <begin position="1506"/>
        <end position="1623"/>
    </location>
</feature>
<feature type="domain" description="C-type lectin" evidence="5">
    <location>
        <begin position="472"/>
        <end position="587"/>
    </location>
</feature>
<keyword evidence="4" id="KW-0732">Signal</keyword>
<name>A0A8B8E6S8_CRAVI</name>
<feature type="domain" description="C-type lectin" evidence="5">
    <location>
        <begin position="321"/>
        <end position="446"/>
    </location>
</feature>
<dbReference type="InterPro" id="IPR050111">
    <property type="entry name" value="C-type_lectin/snaclec_domain"/>
</dbReference>
<dbReference type="InterPro" id="IPR016186">
    <property type="entry name" value="C-type_lectin-like/link_sf"/>
</dbReference>
<evidence type="ECO:0000256" key="1">
    <source>
        <dbReference type="ARBA" id="ARBA00023157"/>
    </source>
</evidence>
<feature type="signal peptide" evidence="4">
    <location>
        <begin position="1"/>
        <end position="27"/>
    </location>
</feature>
<feature type="region of interest" description="Disordered" evidence="2">
    <location>
        <begin position="1902"/>
        <end position="1923"/>
    </location>
</feature>
<evidence type="ECO:0000259" key="5">
    <source>
        <dbReference type="PROSITE" id="PS50041"/>
    </source>
</evidence>
<feature type="transmembrane region" description="Helical" evidence="3">
    <location>
        <begin position="1854"/>
        <end position="1876"/>
    </location>
</feature>
<dbReference type="PANTHER" id="PTHR22803">
    <property type="entry name" value="MANNOSE, PHOSPHOLIPASE, LECTIN RECEPTOR RELATED"/>
    <property type="match status" value="1"/>
</dbReference>
<feature type="domain" description="C-type lectin" evidence="5">
    <location>
        <begin position="179"/>
        <end position="308"/>
    </location>
</feature>
<feature type="chain" id="PRO_5034011331" evidence="4">
    <location>
        <begin position="28"/>
        <end position="1923"/>
    </location>
</feature>
<reference evidence="6" key="1">
    <citation type="submission" date="2024-06" db="UniProtKB">
        <authorList>
            <consortium name="RefSeq"/>
        </authorList>
    </citation>
    <scope>NUCLEOTIDE SEQUENCE [LARGE SCALE GENOMIC DNA]</scope>
</reference>